<dbReference type="OrthoDB" id="5231984at2759"/>
<reference evidence="2" key="1">
    <citation type="journal article" date="2020" name="Stud. Mycol.">
        <title>101 Dothideomycetes genomes: a test case for predicting lifestyles and emergence of pathogens.</title>
        <authorList>
            <person name="Haridas S."/>
            <person name="Albert R."/>
            <person name="Binder M."/>
            <person name="Bloem J."/>
            <person name="Labutti K."/>
            <person name="Salamov A."/>
            <person name="Andreopoulos B."/>
            <person name="Baker S."/>
            <person name="Barry K."/>
            <person name="Bills G."/>
            <person name="Bluhm B."/>
            <person name="Cannon C."/>
            <person name="Castanera R."/>
            <person name="Culley D."/>
            <person name="Daum C."/>
            <person name="Ezra D."/>
            <person name="Gonzalez J."/>
            <person name="Henrissat B."/>
            <person name="Kuo A."/>
            <person name="Liang C."/>
            <person name="Lipzen A."/>
            <person name="Lutzoni F."/>
            <person name="Magnuson J."/>
            <person name="Mondo S."/>
            <person name="Nolan M."/>
            <person name="Ohm R."/>
            <person name="Pangilinan J."/>
            <person name="Park H.-J."/>
            <person name="Ramirez L."/>
            <person name="Alfaro M."/>
            <person name="Sun H."/>
            <person name="Tritt A."/>
            <person name="Yoshinaga Y."/>
            <person name="Zwiers L.-H."/>
            <person name="Turgeon B."/>
            <person name="Goodwin S."/>
            <person name="Spatafora J."/>
            <person name="Crous P."/>
            <person name="Grigoriev I."/>
        </authorList>
    </citation>
    <scope>NUCLEOTIDE SEQUENCE</scope>
    <source>
        <strain evidence="2">ATCC 16933</strain>
    </source>
</reference>
<protein>
    <recommendedName>
        <fullName evidence="4">Phosphatidylethanolamine-binding protein</fullName>
    </recommendedName>
</protein>
<dbReference type="EMBL" id="MU001690">
    <property type="protein sequence ID" value="KAF2454737.1"/>
    <property type="molecule type" value="Genomic_DNA"/>
</dbReference>
<evidence type="ECO:0000313" key="2">
    <source>
        <dbReference type="EMBL" id="KAF2454737.1"/>
    </source>
</evidence>
<dbReference type="AlphaFoldDB" id="A0A6A6NTA6"/>
<evidence type="ECO:0000313" key="3">
    <source>
        <dbReference type="Proteomes" id="UP000799766"/>
    </source>
</evidence>
<name>A0A6A6NTA6_9PEZI</name>
<accession>A0A6A6NTA6</accession>
<dbReference type="Proteomes" id="UP000799766">
    <property type="component" value="Unassembled WGS sequence"/>
</dbReference>
<feature type="chain" id="PRO_5025539225" description="Phosphatidylethanolamine-binding protein" evidence="1">
    <location>
        <begin position="22"/>
        <end position="196"/>
    </location>
</feature>
<dbReference type="InterPro" id="IPR036610">
    <property type="entry name" value="PEBP-like_sf"/>
</dbReference>
<feature type="non-terminal residue" evidence="2">
    <location>
        <position position="196"/>
    </location>
</feature>
<dbReference type="SUPFAM" id="SSF49777">
    <property type="entry name" value="PEBP-like"/>
    <property type="match status" value="1"/>
</dbReference>
<keyword evidence="3" id="KW-1185">Reference proteome</keyword>
<proteinExistence type="predicted"/>
<organism evidence="2 3">
    <name type="scientific">Lineolata rhizophorae</name>
    <dbReference type="NCBI Taxonomy" id="578093"/>
    <lineage>
        <taxon>Eukaryota</taxon>
        <taxon>Fungi</taxon>
        <taxon>Dikarya</taxon>
        <taxon>Ascomycota</taxon>
        <taxon>Pezizomycotina</taxon>
        <taxon>Dothideomycetes</taxon>
        <taxon>Dothideomycetes incertae sedis</taxon>
        <taxon>Lineolatales</taxon>
        <taxon>Lineolataceae</taxon>
        <taxon>Lineolata</taxon>
    </lineage>
</organism>
<evidence type="ECO:0008006" key="4">
    <source>
        <dbReference type="Google" id="ProtNLM"/>
    </source>
</evidence>
<dbReference type="Gene3D" id="3.90.280.10">
    <property type="entry name" value="PEBP-like"/>
    <property type="match status" value="1"/>
</dbReference>
<feature type="signal peptide" evidence="1">
    <location>
        <begin position="1"/>
        <end position="21"/>
    </location>
</feature>
<keyword evidence="1" id="KW-0732">Signal</keyword>
<evidence type="ECO:0000256" key="1">
    <source>
        <dbReference type="SAM" id="SignalP"/>
    </source>
</evidence>
<gene>
    <name evidence="2" type="ORF">BDY21DRAFT_290816</name>
</gene>
<sequence length="196" mass="21012">MHVRYAPHLLAALSLLRQSRAQDSIPSDLAGSFTSGGSFEIQCSYENDAAEGFADGTEFSEQETSQEPVFALGDSTGVNTALNFLILMVDTTCDNNRVLHYAQPGFQATGDRTQISADNGPAALDYQAPGSFGETGRHQYSFLLYFEPRGGSSFSVQGLPNEGEAFDVQEFQDANDLDDPRAGVAMVVDFGGSVDC</sequence>